<dbReference type="InterPro" id="IPR011009">
    <property type="entry name" value="Kinase-like_dom_sf"/>
</dbReference>
<dbReference type="SUPFAM" id="SSF56112">
    <property type="entry name" value="Protein kinase-like (PK-like)"/>
    <property type="match status" value="1"/>
</dbReference>
<dbReference type="PANTHER" id="PTHR10566">
    <property type="entry name" value="CHAPERONE-ACTIVITY OF BC1 COMPLEX CABC1 -RELATED"/>
    <property type="match status" value="1"/>
</dbReference>
<organism evidence="3 4">
    <name type="scientific">Dunaliella salina</name>
    <name type="common">Green alga</name>
    <name type="synonym">Protococcus salinus</name>
    <dbReference type="NCBI Taxonomy" id="3046"/>
    <lineage>
        <taxon>Eukaryota</taxon>
        <taxon>Viridiplantae</taxon>
        <taxon>Chlorophyta</taxon>
        <taxon>core chlorophytes</taxon>
        <taxon>Chlorophyceae</taxon>
        <taxon>CS clade</taxon>
        <taxon>Chlamydomonadales</taxon>
        <taxon>Dunaliellaceae</taxon>
        <taxon>Dunaliella</taxon>
    </lineage>
</organism>
<protein>
    <submittedName>
        <fullName evidence="3">ABC1 family-domain-containing protein</fullName>
    </submittedName>
</protein>
<dbReference type="CDD" id="cd05121">
    <property type="entry name" value="ABC1_ADCK3-like"/>
    <property type="match status" value="1"/>
</dbReference>
<name>A0ABQ7G7J8_DUNSA</name>
<reference evidence="3" key="1">
    <citation type="submission" date="2017-08" db="EMBL/GenBank/DDBJ databases">
        <authorList>
            <person name="Polle J.E."/>
            <person name="Barry K."/>
            <person name="Cushman J."/>
            <person name="Schmutz J."/>
            <person name="Tran D."/>
            <person name="Hathwaick L.T."/>
            <person name="Yim W.C."/>
            <person name="Jenkins J."/>
            <person name="Mckie-Krisberg Z.M."/>
            <person name="Prochnik S."/>
            <person name="Lindquist E."/>
            <person name="Dockter R.B."/>
            <person name="Adam C."/>
            <person name="Molina H."/>
            <person name="Bunkerborg J."/>
            <person name="Jin E."/>
            <person name="Buchheim M."/>
            <person name="Magnuson J."/>
        </authorList>
    </citation>
    <scope>NUCLEOTIDE SEQUENCE</scope>
    <source>
        <strain evidence="3">CCAP 19/18</strain>
    </source>
</reference>
<gene>
    <name evidence="3" type="ORF">DUNSADRAFT_14327</name>
</gene>
<evidence type="ECO:0000313" key="4">
    <source>
        <dbReference type="Proteomes" id="UP000815325"/>
    </source>
</evidence>
<comment type="similarity">
    <text evidence="1">Belongs to the protein kinase superfamily. ADCK protein kinase family.</text>
</comment>
<dbReference type="Pfam" id="PF03109">
    <property type="entry name" value="ABC1"/>
    <property type="match status" value="1"/>
</dbReference>
<dbReference type="EMBL" id="MU070027">
    <property type="protein sequence ID" value="KAF5830579.1"/>
    <property type="molecule type" value="Genomic_DNA"/>
</dbReference>
<proteinExistence type="inferred from homology"/>
<evidence type="ECO:0000313" key="3">
    <source>
        <dbReference type="EMBL" id="KAF5830579.1"/>
    </source>
</evidence>
<sequence length="407" mass="45700">ETLTYLGPTFIKAGQVLGNRPDIVRADYMDELCALQDDVPSFPDEIAFAIMEEELGKPIDEVFSTFSERPIAAASLGQVYKAVLRETGEDVAVKVQRPGVEPNILRDLFIFRSLASFFDKFALERLGCRPELIVDEFGEKLMEELDYEQEARNIQEFYQNLNSDPTVKIPWVERSLCGKRVLVMEWIDGLRCTDPMAIKTSGLDVGGFIRCGVVAGLRQLLEFGLFHGDPHPGNIFAVNRQRSAMPGYKADAHCGCLSLQTLVDAVVHAVNEDYQSMAEDFIKLGFLSPGTDITPIVPALEKIWTDSKGQSLAAFNFRTVTSKFNELVYQYPIRIPERYSLVIRSLLTQVIMALTEDNKLRVPEVMSVLRLVQDDIQISKILQDFVRGAPQLSRQVLLGWADKVLVS</sequence>
<evidence type="ECO:0000256" key="1">
    <source>
        <dbReference type="ARBA" id="ARBA00009670"/>
    </source>
</evidence>
<keyword evidence="4" id="KW-1185">Reference proteome</keyword>
<comment type="caution">
    <text evidence="3">The sequence shown here is derived from an EMBL/GenBank/DDBJ whole genome shotgun (WGS) entry which is preliminary data.</text>
</comment>
<dbReference type="InterPro" id="IPR050154">
    <property type="entry name" value="UbiB_kinase"/>
</dbReference>
<accession>A0ABQ7G7J8</accession>
<dbReference type="Proteomes" id="UP000815325">
    <property type="component" value="Unassembled WGS sequence"/>
</dbReference>
<dbReference type="InterPro" id="IPR004147">
    <property type="entry name" value="ABC1_dom"/>
</dbReference>
<feature type="domain" description="ABC1 atypical kinase-like" evidence="2">
    <location>
        <begin position="35"/>
        <end position="279"/>
    </location>
</feature>
<evidence type="ECO:0000259" key="2">
    <source>
        <dbReference type="Pfam" id="PF03109"/>
    </source>
</evidence>
<feature type="non-terminal residue" evidence="3">
    <location>
        <position position="1"/>
    </location>
</feature>
<dbReference type="PANTHER" id="PTHR10566:SF53">
    <property type="entry name" value="PROTEIN ACTIVITY OF BC1 COMPLEX KINASE 1, CHLOROPLASTIC"/>
    <property type="match status" value="1"/>
</dbReference>